<proteinExistence type="predicted"/>
<accession>A0A6A6TBN5</accession>
<protein>
    <submittedName>
        <fullName evidence="1">Uncharacterized protein</fullName>
    </submittedName>
</protein>
<dbReference type="PANTHER" id="PTHR34724:SF2">
    <property type="entry name" value="OS12G0596101 PROTEIN"/>
    <property type="match status" value="1"/>
</dbReference>
<evidence type="ECO:0000313" key="2">
    <source>
        <dbReference type="Proteomes" id="UP000799324"/>
    </source>
</evidence>
<name>A0A6A6TBN5_9PLEO</name>
<dbReference type="PANTHER" id="PTHR34724">
    <property type="entry name" value="OS12G0596101 PROTEIN"/>
    <property type="match status" value="1"/>
</dbReference>
<dbReference type="EMBL" id="MU004341">
    <property type="protein sequence ID" value="KAF2656014.1"/>
    <property type="molecule type" value="Genomic_DNA"/>
</dbReference>
<keyword evidence="2" id="KW-1185">Reference proteome</keyword>
<dbReference type="AlphaFoldDB" id="A0A6A6TBN5"/>
<dbReference type="Proteomes" id="UP000799324">
    <property type="component" value="Unassembled WGS sequence"/>
</dbReference>
<dbReference type="OrthoDB" id="88410at2759"/>
<evidence type="ECO:0000313" key="1">
    <source>
        <dbReference type="EMBL" id="KAF2656014.1"/>
    </source>
</evidence>
<sequence>MCKRVPCPSCKGQTWWGCGKHVPSVMDSIPADKWCTCDPKVEREGHTYPPMQTNTS</sequence>
<organism evidence="1 2">
    <name type="scientific">Lophiostoma macrostomum CBS 122681</name>
    <dbReference type="NCBI Taxonomy" id="1314788"/>
    <lineage>
        <taxon>Eukaryota</taxon>
        <taxon>Fungi</taxon>
        <taxon>Dikarya</taxon>
        <taxon>Ascomycota</taxon>
        <taxon>Pezizomycotina</taxon>
        <taxon>Dothideomycetes</taxon>
        <taxon>Pleosporomycetidae</taxon>
        <taxon>Pleosporales</taxon>
        <taxon>Lophiostomataceae</taxon>
        <taxon>Lophiostoma</taxon>
    </lineage>
</organism>
<reference evidence="1" key="1">
    <citation type="journal article" date="2020" name="Stud. Mycol.">
        <title>101 Dothideomycetes genomes: a test case for predicting lifestyles and emergence of pathogens.</title>
        <authorList>
            <person name="Haridas S."/>
            <person name="Albert R."/>
            <person name="Binder M."/>
            <person name="Bloem J."/>
            <person name="Labutti K."/>
            <person name="Salamov A."/>
            <person name="Andreopoulos B."/>
            <person name="Baker S."/>
            <person name="Barry K."/>
            <person name="Bills G."/>
            <person name="Bluhm B."/>
            <person name="Cannon C."/>
            <person name="Castanera R."/>
            <person name="Culley D."/>
            <person name="Daum C."/>
            <person name="Ezra D."/>
            <person name="Gonzalez J."/>
            <person name="Henrissat B."/>
            <person name="Kuo A."/>
            <person name="Liang C."/>
            <person name="Lipzen A."/>
            <person name="Lutzoni F."/>
            <person name="Magnuson J."/>
            <person name="Mondo S."/>
            <person name="Nolan M."/>
            <person name="Ohm R."/>
            <person name="Pangilinan J."/>
            <person name="Park H.-J."/>
            <person name="Ramirez L."/>
            <person name="Alfaro M."/>
            <person name="Sun H."/>
            <person name="Tritt A."/>
            <person name="Yoshinaga Y."/>
            <person name="Zwiers L.-H."/>
            <person name="Turgeon B."/>
            <person name="Goodwin S."/>
            <person name="Spatafora J."/>
            <person name="Crous P."/>
            <person name="Grigoriev I."/>
        </authorList>
    </citation>
    <scope>NUCLEOTIDE SEQUENCE</scope>
    <source>
        <strain evidence="1">CBS 122681</strain>
    </source>
</reference>
<gene>
    <name evidence="1" type="ORF">K491DRAFT_692374</name>
</gene>